<dbReference type="EMBL" id="CP086356">
    <property type="protein sequence ID" value="UNI17952.1"/>
    <property type="molecule type" value="Genomic_DNA"/>
</dbReference>
<accession>A0A9Q8QEV3</accession>
<keyword evidence="2" id="KW-1185">Reference proteome</keyword>
<organism evidence="1 2">
    <name type="scientific">Purpureocillium takamizusanense</name>
    <dbReference type="NCBI Taxonomy" id="2060973"/>
    <lineage>
        <taxon>Eukaryota</taxon>
        <taxon>Fungi</taxon>
        <taxon>Dikarya</taxon>
        <taxon>Ascomycota</taxon>
        <taxon>Pezizomycotina</taxon>
        <taxon>Sordariomycetes</taxon>
        <taxon>Hypocreomycetidae</taxon>
        <taxon>Hypocreales</taxon>
        <taxon>Ophiocordycipitaceae</taxon>
        <taxon>Purpureocillium</taxon>
    </lineage>
</organism>
<proteinExistence type="predicted"/>
<evidence type="ECO:0000313" key="1">
    <source>
        <dbReference type="EMBL" id="UNI17952.1"/>
    </source>
</evidence>
<dbReference type="OrthoDB" id="10433301at2759"/>
<reference evidence="1" key="1">
    <citation type="submission" date="2021-11" db="EMBL/GenBank/DDBJ databases">
        <title>Purpureocillium_takamizusanense_genome.</title>
        <authorList>
            <person name="Nguyen N.-H."/>
        </authorList>
    </citation>
    <scope>NUCLEOTIDE SEQUENCE</scope>
    <source>
        <strain evidence="1">PT3</strain>
    </source>
</reference>
<gene>
    <name evidence="1" type="ORF">JDV02_004256</name>
</gene>
<dbReference type="GeneID" id="72066211"/>
<dbReference type="RefSeq" id="XP_047841433.1">
    <property type="nucleotide sequence ID" value="XM_047985456.1"/>
</dbReference>
<dbReference type="KEGG" id="ptkz:JDV02_004256"/>
<sequence>MANQPAFISDAGGGMCLEPCCTAYNVDFGLESTYQSHMKNKWHIEAREAGRALLAMNLSDEVLEQRRRALRELRCDEEHCPLYGRVMPGGHGAFYGHRKSLAHLNIPVDRNNPPIWRCDVATC</sequence>
<protein>
    <submittedName>
        <fullName evidence="1">Uncharacterized protein</fullName>
    </submittedName>
</protein>
<name>A0A9Q8QEV3_9HYPO</name>
<dbReference type="AlphaFoldDB" id="A0A9Q8QEV3"/>
<dbReference type="Proteomes" id="UP000829364">
    <property type="component" value="Chromosome 3"/>
</dbReference>
<evidence type="ECO:0000313" key="2">
    <source>
        <dbReference type="Proteomes" id="UP000829364"/>
    </source>
</evidence>